<gene>
    <name evidence="7" type="ORF">DUE52_03170</name>
</gene>
<comment type="caution">
    <text evidence="7">The sequence shown here is derived from an EMBL/GenBank/DDBJ whole genome shotgun (WGS) entry which is preliminary data.</text>
</comment>
<dbReference type="PANTHER" id="PTHR43498:SF1">
    <property type="entry name" value="COB--COM HETERODISULFIDE REDUCTASE IRON-SULFUR SUBUNIT A"/>
    <property type="match status" value="1"/>
</dbReference>
<dbReference type="GO" id="GO:0051539">
    <property type="term" value="F:4 iron, 4 sulfur cluster binding"/>
    <property type="evidence" value="ECO:0007669"/>
    <property type="project" value="UniProtKB-KW"/>
</dbReference>
<dbReference type="InterPro" id="IPR039650">
    <property type="entry name" value="HdrA-like"/>
</dbReference>
<dbReference type="SUPFAM" id="SSF51905">
    <property type="entry name" value="FAD/NAD(P)-binding domain"/>
    <property type="match status" value="1"/>
</dbReference>
<evidence type="ECO:0000313" key="8">
    <source>
        <dbReference type="Proteomes" id="UP000253383"/>
    </source>
</evidence>
<dbReference type="Pfam" id="PF25275">
    <property type="entry name" value="Golvesin_C"/>
    <property type="match status" value="1"/>
</dbReference>
<keyword evidence="1" id="KW-0004">4Fe-4S</keyword>
<evidence type="ECO:0000256" key="2">
    <source>
        <dbReference type="ARBA" id="ARBA00022723"/>
    </source>
</evidence>
<keyword evidence="2" id="KW-0479">Metal-binding</keyword>
<proteinExistence type="predicted"/>
<dbReference type="Pfam" id="PF12831">
    <property type="entry name" value="FAD_oxidored"/>
    <property type="match status" value="1"/>
</dbReference>
<dbReference type="GO" id="GO:0016491">
    <property type="term" value="F:oxidoreductase activity"/>
    <property type="evidence" value="ECO:0007669"/>
    <property type="project" value="UniProtKB-KW"/>
</dbReference>
<evidence type="ECO:0000256" key="4">
    <source>
        <dbReference type="ARBA" id="ARBA00023004"/>
    </source>
</evidence>
<keyword evidence="5" id="KW-0411">Iron-sulfur</keyword>
<evidence type="ECO:0000313" key="7">
    <source>
        <dbReference type="EMBL" id="RCR71350.1"/>
    </source>
</evidence>
<dbReference type="OrthoDB" id="615715at2"/>
<dbReference type="GO" id="GO:0046872">
    <property type="term" value="F:metal ion binding"/>
    <property type="evidence" value="ECO:0007669"/>
    <property type="project" value="UniProtKB-KW"/>
</dbReference>
<reference evidence="7 8" key="1">
    <citation type="submission" date="2018-07" db="EMBL/GenBank/DDBJ databases">
        <title>Genome analysis of Larkinella rosea.</title>
        <authorList>
            <person name="Zhou Z."/>
            <person name="Wang G."/>
        </authorList>
    </citation>
    <scope>NUCLEOTIDE SEQUENCE [LARGE SCALE GENOMIC DNA]</scope>
    <source>
        <strain evidence="8">zzj9</strain>
    </source>
</reference>
<organism evidence="7 8">
    <name type="scientific">Larkinella punicea</name>
    <dbReference type="NCBI Taxonomy" id="2315727"/>
    <lineage>
        <taxon>Bacteria</taxon>
        <taxon>Pseudomonadati</taxon>
        <taxon>Bacteroidota</taxon>
        <taxon>Cytophagia</taxon>
        <taxon>Cytophagales</taxon>
        <taxon>Spirosomataceae</taxon>
        <taxon>Larkinella</taxon>
    </lineage>
</organism>
<evidence type="ECO:0000256" key="3">
    <source>
        <dbReference type="ARBA" id="ARBA00023002"/>
    </source>
</evidence>
<dbReference type="InterPro" id="IPR036188">
    <property type="entry name" value="FAD/NAD-bd_sf"/>
</dbReference>
<feature type="domain" description="Golvesin/Xly CBD-like" evidence="6">
    <location>
        <begin position="530"/>
        <end position="659"/>
    </location>
</feature>
<dbReference type="EMBL" id="QOWE01000002">
    <property type="protein sequence ID" value="RCR71350.1"/>
    <property type="molecule type" value="Genomic_DNA"/>
</dbReference>
<dbReference type="Proteomes" id="UP000253383">
    <property type="component" value="Unassembled WGS sequence"/>
</dbReference>
<dbReference type="InterPro" id="IPR033803">
    <property type="entry name" value="CBD-like_Golvesin-Xly"/>
</dbReference>
<keyword evidence="3" id="KW-0560">Oxidoreductase</keyword>
<keyword evidence="4" id="KW-0408">Iron</keyword>
<evidence type="ECO:0000256" key="5">
    <source>
        <dbReference type="ARBA" id="ARBA00023014"/>
    </source>
</evidence>
<protein>
    <submittedName>
        <fullName evidence="7">FAD-dependent oxidoreductase</fullName>
    </submittedName>
</protein>
<dbReference type="PANTHER" id="PTHR43498">
    <property type="entry name" value="FERREDOXIN:COB-COM HETERODISULFIDE REDUCTASE SUBUNIT A"/>
    <property type="match status" value="1"/>
</dbReference>
<evidence type="ECO:0000256" key="1">
    <source>
        <dbReference type="ARBA" id="ARBA00022485"/>
    </source>
</evidence>
<keyword evidence="8" id="KW-1185">Reference proteome</keyword>
<name>A0A368JUK0_9BACT</name>
<evidence type="ECO:0000259" key="6">
    <source>
        <dbReference type="Pfam" id="PF25275"/>
    </source>
</evidence>
<dbReference type="Gene3D" id="3.50.50.60">
    <property type="entry name" value="FAD/NAD(P)-binding domain"/>
    <property type="match status" value="1"/>
</dbReference>
<accession>A0A368JUK0</accession>
<sequence>MLPLFALAQSPQTADVIVYGGTAGGVTAAIAAAREGASVLLVEPGRHLGGMVTGGLSHTDYGDRAVIGGLALEFYERVARVYKKPLFFWRGPEPTLGEKILSDWLKEANVTVRFGDRVKSVQKQGRKIRSIELVSGTTLTANVFIDATYEGDLMARAGVSYAIGREGVAQYGESWAGRQPFYPDKHNFPLPVSPFVNGKDGKLLPLINARPQAGIGEADSAVQAYCFRLLMTNNPANRVAITRPAGYDSTRFELLRRYLKLRKPATLSESGVFRAGVNLPNQKAEINSAGPISTNLYDGSNWAYPDADYPLRDKIWNDHLLYTHSLLYFISHDPEVPESIRREAQQWGLCKDEFADTQHWPHQLYIRVARRMIGEYVLTQRDLEKDTLKYDAIAMGSYNIDVRHTQRTYHLVSRFPELQAETINEGYLSIPVAPYEIPYRSLVPRFDQCTNLLVPVCLSSSNLAYASVRMEPQFMTVGHAAGVAAALASKQQVAVQRVDMTVLQKKLRAQRQVLSFEENPNGIFGQNNTVVVDDDMSRFVERTGTWRSSESPLMDRHAITFLASPKTEPASIVYQPYLPETGNYNVYGWWPNGPDFATNTPMTIHHADGKQQLTVNQRAKGGQWMLLGKFRFEKGYKGSIRMSNQGAVGSVIADAFRFDRVK</sequence>
<dbReference type="AlphaFoldDB" id="A0A368JUK0"/>